<proteinExistence type="predicted"/>
<reference evidence="1" key="1">
    <citation type="submission" date="2014-11" db="EMBL/GenBank/DDBJ databases">
        <authorList>
            <person name="Amaro Gonzalez C."/>
        </authorList>
    </citation>
    <scope>NUCLEOTIDE SEQUENCE</scope>
</reference>
<dbReference type="AlphaFoldDB" id="A0A0E9W4P6"/>
<protein>
    <submittedName>
        <fullName evidence="1">Uncharacterized protein</fullName>
    </submittedName>
</protein>
<organism evidence="1">
    <name type="scientific">Anguilla anguilla</name>
    <name type="common">European freshwater eel</name>
    <name type="synonym">Muraena anguilla</name>
    <dbReference type="NCBI Taxonomy" id="7936"/>
    <lineage>
        <taxon>Eukaryota</taxon>
        <taxon>Metazoa</taxon>
        <taxon>Chordata</taxon>
        <taxon>Craniata</taxon>
        <taxon>Vertebrata</taxon>
        <taxon>Euteleostomi</taxon>
        <taxon>Actinopterygii</taxon>
        <taxon>Neopterygii</taxon>
        <taxon>Teleostei</taxon>
        <taxon>Anguilliformes</taxon>
        <taxon>Anguillidae</taxon>
        <taxon>Anguilla</taxon>
    </lineage>
</organism>
<reference evidence="1" key="2">
    <citation type="journal article" date="2015" name="Fish Shellfish Immunol.">
        <title>Early steps in the European eel (Anguilla anguilla)-Vibrio vulnificus interaction in the gills: Role of the RtxA13 toxin.</title>
        <authorList>
            <person name="Callol A."/>
            <person name="Pajuelo D."/>
            <person name="Ebbesson L."/>
            <person name="Teles M."/>
            <person name="MacKenzie S."/>
            <person name="Amaro C."/>
        </authorList>
    </citation>
    <scope>NUCLEOTIDE SEQUENCE</scope>
</reference>
<evidence type="ECO:0000313" key="1">
    <source>
        <dbReference type="EMBL" id="JAH84463.1"/>
    </source>
</evidence>
<accession>A0A0E9W4P6</accession>
<sequence length="38" mass="4532">MFCVWQAHFYQQSTGPSVPVFHILLTWPHQSHRLCHVL</sequence>
<dbReference type="EMBL" id="GBXM01024114">
    <property type="protein sequence ID" value="JAH84463.1"/>
    <property type="molecule type" value="Transcribed_RNA"/>
</dbReference>
<name>A0A0E9W4P6_ANGAN</name>